<feature type="non-terminal residue" evidence="1">
    <location>
        <position position="99"/>
    </location>
</feature>
<protein>
    <submittedName>
        <fullName evidence="1">Uncharacterized protein</fullName>
    </submittedName>
</protein>
<name>A0ABV0SR49_9TELE</name>
<keyword evidence="2" id="KW-1185">Reference proteome</keyword>
<sequence length="99" mass="10884">MESRRVKLLGILRGSSSKLSWRRCNCFFPSISLFLTLSSAFDVRSKAAVILSPLLPLSLSLSLPGARENGSAKCHVFVLGMSLLCDLAGFLKIDQRKKK</sequence>
<organism evidence="1 2">
    <name type="scientific">Ilyodon furcidens</name>
    <name type="common">goldbreast splitfin</name>
    <dbReference type="NCBI Taxonomy" id="33524"/>
    <lineage>
        <taxon>Eukaryota</taxon>
        <taxon>Metazoa</taxon>
        <taxon>Chordata</taxon>
        <taxon>Craniata</taxon>
        <taxon>Vertebrata</taxon>
        <taxon>Euteleostomi</taxon>
        <taxon>Actinopterygii</taxon>
        <taxon>Neopterygii</taxon>
        <taxon>Teleostei</taxon>
        <taxon>Neoteleostei</taxon>
        <taxon>Acanthomorphata</taxon>
        <taxon>Ovalentaria</taxon>
        <taxon>Atherinomorphae</taxon>
        <taxon>Cyprinodontiformes</taxon>
        <taxon>Goodeidae</taxon>
        <taxon>Ilyodon</taxon>
    </lineage>
</organism>
<gene>
    <name evidence="1" type="ORF">ILYODFUR_027809</name>
</gene>
<proteinExistence type="predicted"/>
<dbReference type="Proteomes" id="UP001482620">
    <property type="component" value="Unassembled WGS sequence"/>
</dbReference>
<comment type="caution">
    <text evidence="1">The sequence shown here is derived from an EMBL/GenBank/DDBJ whole genome shotgun (WGS) entry which is preliminary data.</text>
</comment>
<evidence type="ECO:0000313" key="2">
    <source>
        <dbReference type="Proteomes" id="UP001482620"/>
    </source>
</evidence>
<reference evidence="1 2" key="1">
    <citation type="submission" date="2021-06" db="EMBL/GenBank/DDBJ databases">
        <authorList>
            <person name="Palmer J.M."/>
        </authorList>
    </citation>
    <scope>NUCLEOTIDE SEQUENCE [LARGE SCALE GENOMIC DNA]</scope>
    <source>
        <strain evidence="2">if_2019</strain>
        <tissue evidence="1">Muscle</tissue>
    </source>
</reference>
<accession>A0ABV0SR49</accession>
<evidence type="ECO:0000313" key="1">
    <source>
        <dbReference type="EMBL" id="MEQ2222581.1"/>
    </source>
</evidence>
<dbReference type="EMBL" id="JAHRIQ010003713">
    <property type="protein sequence ID" value="MEQ2222581.1"/>
    <property type="molecule type" value="Genomic_DNA"/>
</dbReference>